<dbReference type="Pfam" id="PF20036">
    <property type="entry name" value="Gp13-like"/>
    <property type="match status" value="1"/>
</dbReference>
<organism evidence="1 2">
    <name type="scientific">Enterococcus avium</name>
    <name type="common">Streptococcus avium</name>
    <dbReference type="NCBI Taxonomy" id="33945"/>
    <lineage>
        <taxon>Bacteria</taxon>
        <taxon>Bacillati</taxon>
        <taxon>Bacillota</taxon>
        <taxon>Bacilli</taxon>
        <taxon>Lactobacillales</taxon>
        <taxon>Enterococcaceae</taxon>
        <taxon>Enterococcus</taxon>
    </lineage>
</organism>
<dbReference type="EMBL" id="JARPWH010000070">
    <property type="protein sequence ID" value="MDT2403909.1"/>
    <property type="molecule type" value="Genomic_DNA"/>
</dbReference>
<accession>A0AAW8S0Q4</accession>
<reference evidence="1" key="1">
    <citation type="submission" date="2023-03" db="EMBL/GenBank/DDBJ databases">
        <authorList>
            <person name="Shen W."/>
            <person name="Cai J."/>
        </authorList>
    </citation>
    <scope>NUCLEOTIDE SEQUENCE</scope>
    <source>
        <strain evidence="1">P33-2</strain>
    </source>
</reference>
<protein>
    <submittedName>
        <fullName evidence="1">Major capsid protein</fullName>
    </submittedName>
</protein>
<dbReference type="InterPro" id="IPR045404">
    <property type="entry name" value="Gp13-like"/>
</dbReference>
<proteinExistence type="predicted"/>
<dbReference type="AlphaFoldDB" id="A0AAW8S0Q4"/>
<sequence>MEKSLLKLNLQLFAAKTKIEDVIVPEVFNKYVIERTAELSALYQSGIVTKNPELDALATSGGKLINMPFWQDLSGDDEVLSDTDPLDTDKIVASQDVAVLLMRGKAWKANDLAKALSGDDPMRAIGDLVAAYWARRQQVTLLSVLKGIYAAAGTKMAGNSLDISALTGNAAAFTGETFLDASYKLGDAEEKLTAIGVHSSVYANLRKQNLIEFSLDSENKPIPTYMGKRVIVDDGMPVDGDVFTSYIFGQGAIGLGNGAAPVPTETDRVALAGDDILINRQHFILHPRGVKFKNSSVAGSSPTNAELGTGANWERVYEPKNVRIVQFKHKLYVPNVTVPGGGGSGE</sequence>
<evidence type="ECO:0000313" key="2">
    <source>
        <dbReference type="Proteomes" id="UP001260773"/>
    </source>
</evidence>
<comment type="caution">
    <text evidence="1">The sequence shown here is derived from an EMBL/GenBank/DDBJ whole genome shotgun (WGS) entry which is preliminary data.</text>
</comment>
<dbReference type="SUPFAM" id="SSF56563">
    <property type="entry name" value="Major capsid protein gp5"/>
    <property type="match status" value="1"/>
</dbReference>
<dbReference type="Proteomes" id="UP001260773">
    <property type="component" value="Unassembled WGS sequence"/>
</dbReference>
<dbReference type="RefSeq" id="WP_311865571.1">
    <property type="nucleotide sequence ID" value="NZ_JARPWH010000070.1"/>
</dbReference>
<gene>
    <name evidence="1" type="ORF">P7D43_16205</name>
</gene>
<evidence type="ECO:0000313" key="1">
    <source>
        <dbReference type="EMBL" id="MDT2403909.1"/>
    </source>
</evidence>
<name>A0AAW8S0Q4_ENTAV</name>